<reference evidence="1 2" key="1">
    <citation type="submission" date="2019-08" db="EMBL/GenBank/DDBJ databases">
        <title>Deep-cultivation of Planctomycetes and their phenomic and genomic characterization uncovers novel biology.</title>
        <authorList>
            <person name="Wiegand S."/>
            <person name="Jogler M."/>
            <person name="Boedeker C."/>
            <person name="Pinto D."/>
            <person name="Vollmers J."/>
            <person name="Rivas-Marin E."/>
            <person name="Kohn T."/>
            <person name="Peeters S.H."/>
            <person name="Heuer A."/>
            <person name="Rast P."/>
            <person name="Oberbeckmann S."/>
            <person name="Bunk B."/>
            <person name="Jeske O."/>
            <person name="Meyerdierks A."/>
            <person name="Storesund J.E."/>
            <person name="Kallscheuer N."/>
            <person name="Luecker S."/>
            <person name="Lage O.M."/>
            <person name="Pohl T."/>
            <person name="Merkel B.J."/>
            <person name="Hornburger P."/>
            <person name="Mueller R.-W."/>
            <person name="Bruemmer F."/>
            <person name="Labrenz M."/>
            <person name="Spormann A.M."/>
            <person name="Op den Camp H."/>
            <person name="Overmann J."/>
            <person name="Amann R."/>
            <person name="Jetten M.S.M."/>
            <person name="Mascher T."/>
            <person name="Medema M.H."/>
            <person name="Devos D.P."/>
            <person name="Kaster A.-K."/>
            <person name="Ovreas L."/>
            <person name="Rohde M."/>
            <person name="Galperin M.Y."/>
            <person name="Jogler C."/>
        </authorList>
    </citation>
    <scope>NUCLEOTIDE SEQUENCE [LARGE SCALE GENOMIC DNA]</scope>
    <source>
        <strain evidence="1 2">Pr1d</strain>
    </source>
</reference>
<name>A0A5B9Q1N5_9BACT</name>
<dbReference type="OrthoDB" id="282265at2"/>
<protein>
    <submittedName>
        <fullName evidence="1">Uncharacterized protein</fullName>
    </submittedName>
</protein>
<dbReference type="KEGG" id="bgok:Pr1d_01250"/>
<dbReference type="Proteomes" id="UP000323917">
    <property type="component" value="Chromosome"/>
</dbReference>
<organism evidence="1 2">
    <name type="scientific">Bythopirellula goksoeyrii</name>
    <dbReference type="NCBI Taxonomy" id="1400387"/>
    <lineage>
        <taxon>Bacteria</taxon>
        <taxon>Pseudomonadati</taxon>
        <taxon>Planctomycetota</taxon>
        <taxon>Planctomycetia</taxon>
        <taxon>Pirellulales</taxon>
        <taxon>Lacipirellulaceae</taxon>
        <taxon>Bythopirellula</taxon>
    </lineage>
</organism>
<sequence length="157" mass="17577">MRFFVVCLIGLGIAIVSGALWRRWRKAQIEATRRDAIQSFEEQRPVLTEKFLAAADATGKPRGLTWKNCELSGEPLFATDQLTGELYALVTASISFEAIAGGDMEDVEAVSNLRCATAIFAYRDHSWTTNGRAVFNLEPAQSLERYQDSLTPFELRR</sequence>
<dbReference type="RefSeq" id="WP_148071687.1">
    <property type="nucleotide sequence ID" value="NZ_CP042913.1"/>
</dbReference>
<gene>
    <name evidence="1" type="ORF">Pr1d_01250</name>
</gene>
<dbReference type="AlphaFoldDB" id="A0A5B9Q1N5"/>
<keyword evidence="2" id="KW-1185">Reference proteome</keyword>
<accession>A0A5B9Q1N5</accession>
<evidence type="ECO:0000313" key="1">
    <source>
        <dbReference type="EMBL" id="QEG32864.1"/>
    </source>
</evidence>
<proteinExistence type="predicted"/>
<evidence type="ECO:0000313" key="2">
    <source>
        <dbReference type="Proteomes" id="UP000323917"/>
    </source>
</evidence>
<dbReference type="EMBL" id="CP042913">
    <property type="protein sequence ID" value="QEG32864.1"/>
    <property type="molecule type" value="Genomic_DNA"/>
</dbReference>